<evidence type="ECO:0000256" key="1">
    <source>
        <dbReference type="SAM" id="Phobius"/>
    </source>
</evidence>
<dbReference type="Proteomes" id="UP000272481">
    <property type="component" value="Unassembled WGS sequence"/>
</dbReference>
<feature type="transmembrane region" description="Helical" evidence="1">
    <location>
        <begin position="20"/>
        <end position="37"/>
    </location>
</feature>
<sequence length="72" mass="8099">MLLLNISMLSGYDISFMEQLSFWVSAILISGLVSLFGRHSRPLGLWGIGIALFLIFFTGVIFFLGWMIVPFP</sequence>
<proteinExistence type="predicted"/>
<keyword evidence="3" id="KW-1185">Reference proteome</keyword>
<evidence type="ECO:0000313" key="3">
    <source>
        <dbReference type="Proteomes" id="UP000272481"/>
    </source>
</evidence>
<feature type="transmembrane region" description="Helical" evidence="1">
    <location>
        <begin position="44"/>
        <end position="69"/>
    </location>
</feature>
<dbReference type="EMBL" id="RWGW01000017">
    <property type="protein sequence ID" value="RSK29707.1"/>
    <property type="molecule type" value="Genomic_DNA"/>
</dbReference>
<keyword evidence="1" id="KW-0812">Transmembrane</keyword>
<keyword evidence="1" id="KW-0472">Membrane</keyword>
<name>A0ABX9ZAY8_9BACL</name>
<accession>A0ABX9ZAY8</accession>
<gene>
    <name evidence="2" type="ORF">EJA12_10845</name>
</gene>
<comment type="caution">
    <text evidence="2">The sequence shown here is derived from an EMBL/GenBank/DDBJ whole genome shotgun (WGS) entry which is preliminary data.</text>
</comment>
<organism evidence="2 3">
    <name type="scientific">Bhargavaea beijingensis</name>
    <dbReference type="NCBI Taxonomy" id="426756"/>
    <lineage>
        <taxon>Bacteria</taxon>
        <taxon>Bacillati</taxon>
        <taxon>Bacillota</taxon>
        <taxon>Bacilli</taxon>
        <taxon>Bacillales</taxon>
        <taxon>Caryophanaceae</taxon>
        <taxon>Bhargavaea</taxon>
    </lineage>
</organism>
<keyword evidence="1" id="KW-1133">Transmembrane helix</keyword>
<reference evidence="2 3" key="1">
    <citation type="submission" date="2018-12" db="EMBL/GenBank/DDBJ databases">
        <title>Comparitive functional genomics of dry heat resistant strains isolated from the viking spacecraft.</title>
        <authorList>
            <person name="Seuylemezian A."/>
            <person name="Vaishampayan P."/>
        </authorList>
    </citation>
    <scope>NUCLEOTIDE SEQUENCE [LARGE SCALE GENOMIC DNA]</scope>
    <source>
        <strain evidence="2 3">M6-11</strain>
    </source>
</reference>
<evidence type="ECO:0000313" key="2">
    <source>
        <dbReference type="EMBL" id="RSK29707.1"/>
    </source>
</evidence>
<protein>
    <submittedName>
        <fullName evidence="2">Uncharacterized protein</fullName>
    </submittedName>
</protein>